<gene>
    <name evidence="5" type="primary">rimM</name>
    <name evidence="8" type="ORF">WH96_14960</name>
</gene>
<dbReference type="InterPro" id="IPR009000">
    <property type="entry name" value="Transl_B-barrel_sf"/>
</dbReference>
<dbReference type="InterPro" id="IPR002676">
    <property type="entry name" value="RimM_N"/>
</dbReference>
<dbReference type="STRING" id="1489064.WH96_14960"/>
<evidence type="ECO:0000313" key="8">
    <source>
        <dbReference type="EMBL" id="KLN60000.1"/>
    </source>
</evidence>
<dbReference type="PATRIC" id="fig|1489064.4.peg.4342"/>
<reference evidence="8 9" key="1">
    <citation type="submission" date="2015-03" db="EMBL/GenBank/DDBJ databases">
        <title>Genome Sequence of Kiloniella spongiae MEBiC09566, isolated from a marine sponge.</title>
        <authorList>
            <person name="Shao Z."/>
            <person name="Wang L."/>
            <person name="Li X."/>
        </authorList>
    </citation>
    <scope>NUCLEOTIDE SEQUENCE [LARGE SCALE GENOMIC DNA]</scope>
    <source>
        <strain evidence="8 9">MEBiC09566</strain>
    </source>
</reference>
<dbReference type="InterPro" id="IPR036976">
    <property type="entry name" value="RimM_N_sf"/>
</dbReference>
<dbReference type="RefSeq" id="WP_047764990.1">
    <property type="nucleotide sequence ID" value="NZ_LAQL01000009.1"/>
</dbReference>
<dbReference type="PANTHER" id="PTHR33692:SF1">
    <property type="entry name" value="RIBOSOME MATURATION FACTOR RIMM"/>
    <property type="match status" value="1"/>
</dbReference>
<sequence>MASNHEDRICVGVIAGAHGVRGGVKVKSYTEVPEDVAAFGPVTDDAGNRLKITVTGQAKGTVLTRIEGVKDRDRAQEMRGTKLYVNRDLLPKLTEDDEYYYSDLVGLKVENTQGVVLGTVKGVFDFGAGDILEFVSESGQSEMVSFTESSVPVVDLEGQRIVVDMPDVVLGREG</sequence>
<dbReference type="InterPro" id="IPR011961">
    <property type="entry name" value="RimM"/>
</dbReference>
<dbReference type="EMBL" id="LAQL01000009">
    <property type="protein sequence ID" value="KLN60000.1"/>
    <property type="molecule type" value="Genomic_DNA"/>
</dbReference>
<evidence type="ECO:0000256" key="1">
    <source>
        <dbReference type="ARBA" id="ARBA00022490"/>
    </source>
</evidence>
<comment type="domain">
    <text evidence="5">The PRC barrel domain binds ribosomal protein uS19.</text>
</comment>
<evidence type="ECO:0000259" key="7">
    <source>
        <dbReference type="Pfam" id="PF24986"/>
    </source>
</evidence>
<evidence type="ECO:0000256" key="2">
    <source>
        <dbReference type="ARBA" id="ARBA00022517"/>
    </source>
</evidence>
<dbReference type="InterPro" id="IPR056792">
    <property type="entry name" value="PRC_RimM"/>
</dbReference>
<dbReference type="OrthoDB" id="9788191at2"/>
<dbReference type="SUPFAM" id="SSF50346">
    <property type="entry name" value="PRC-barrel domain"/>
    <property type="match status" value="1"/>
</dbReference>
<comment type="subcellular location">
    <subcellularLocation>
        <location evidence="5">Cytoplasm</location>
    </subcellularLocation>
</comment>
<dbReference type="Gene3D" id="2.40.30.60">
    <property type="entry name" value="RimM"/>
    <property type="match status" value="1"/>
</dbReference>
<keyword evidence="2 5" id="KW-0690">Ribosome biogenesis</keyword>
<evidence type="ECO:0000259" key="6">
    <source>
        <dbReference type="Pfam" id="PF01782"/>
    </source>
</evidence>
<dbReference type="Pfam" id="PF24986">
    <property type="entry name" value="PRC_RimM"/>
    <property type="match status" value="1"/>
</dbReference>
<dbReference type="AlphaFoldDB" id="A0A0H2MTK1"/>
<protein>
    <recommendedName>
        <fullName evidence="5">Ribosome maturation factor RimM</fullName>
    </recommendedName>
</protein>
<evidence type="ECO:0000256" key="5">
    <source>
        <dbReference type="HAMAP-Rule" id="MF_00014"/>
    </source>
</evidence>
<dbReference type="NCBIfam" id="TIGR02273">
    <property type="entry name" value="16S_RimM"/>
    <property type="match status" value="1"/>
</dbReference>
<evidence type="ECO:0000256" key="3">
    <source>
        <dbReference type="ARBA" id="ARBA00022552"/>
    </source>
</evidence>
<comment type="caution">
    <text evidence="8">The sequence shown here is derived from an EMBL/GenBank/DDBJ whole genome shotgun (WGS) entry which is preliminary data.</text>
</comment>
<name>A0A0H2MTK1_9PROT</name>
<evidence type="ECO:0000313" key="9">
    <source>
        <dbReference type="Proteomes" id="UP000035444"/>
    </source>
</evidence>
<keyword evidence="3 5" id="KW-0698">rRNA processing</keyword>
<comment type="function">
    <text evidence="5">An accessory protein needed during the final step in the assembly of 30S ribosomal subunit, possibly for assembly of the head region. Essential for efficient processing of 16S rRNA. May be needed both before and after RbfA during the maturation of 16S rRNA. It has affinity for free ribosomal 30S subunits but not for 70S ribosomes.</text>
</comment>
<dbReference type="SUPFAM" id="SSF50447">
    <property type="entry name" value="Translation proteins"/>
    <property type="match status" value="1"/>
</dbReference>
<dbReference type="Proteomes" id="UP000035444">
    <property type="component" value="Unassembled WGS sequence"/>
</dbReference>
<dbReference type="GO" id="GO:0006364">
    <property type="term" value="P:rRNA processing"/>
    <property type="evidence" value="ECO:0007669"/>
    <property type="project" value="UniProtKB-UniRule"/>
</dbReference>
<keyword evidence="4 5" id="KW-0143">Chaperone</keyword>
<comment type="similarity">
    <text evidence="5">Belongs to the RimM family.</text>
</comment>
<dbReference type="GO" id="GO:0005840">
    <property type="term" value="C:ribosome"/>
    <property type="evidence" value="ECO:0007669"/>
    <property type="project" value="InterPro"/>
</dbReference>
<dbReference type="GO" id="GO:0043022">
    <property type="term" value="F:ribosome binding"/>
    <property type="evidence" value="ECO:0007669"/>
    <property type="project" value="InterPro"/>
</dbReference>
<dbReference type="PANTHER" id="PTHR33692">
    <property type="entry name" value="RIBOSOME MATURATION FACTOR RIMM"/>
    <property type="match status" value="1"/>
</dbReference>
<dbReference type="Pfam" id="PF01782">
    <property type="entry name" value="RimM"/>
    <property type="match status" value="1"/>
</dbReference>
<proteinExistence type="inferred from homology"/>
<feature type="domain" description="RimM N-terminal" evidence="6">
    <location>
        <begin position="10"/>
        <end position="88"/>
    </location>
</feature>
<evidence type="ECO:0000256" key="4">
    <source>
        <dbReference type="ARBA" id="ARBA00023186"/>
    </source>
</evidence>
<dbReference type="GO" id="GO:0042274">
    <property type="term" value="P:ribosomal small subunit biogenesis"/>
    <property type="evidence" value="ECO:0007669"/>
    <property type="project" value="UniProtKB-UniRule"/>
</dbReference>
<feature type="domain" description="Ribosome maturation factor RimM PRC barrel" evidence="7">
    <location>
        <begin position="102"/>
        <end position="167"/>
    </location>
</feature>
<organism evidence="8 9">
    <name type="scientific">Kiloniella spongiae</name>
    <dbReference type="NCBI Taxonomy" id="1489064"/>
    <lineage>
        <taxon>Bacteria</taxon>
        <taxon>Pseudomonadati</taxon>
        <taxon>Pseudomonadota</taxon>
        <taxon>Alphaproteobacteria</taxon>
        <taxon>Rhodospirillales</taxon>
        <taxon>Kiloniellaceae</taxon>
        <taxon>Kiloniella</taxon>
    </lineage>
</organism>
<dbReference type="GO" id="GO:0005737">
    <property type="term" value="C:cytoplasm"/>
    <property type="evidence" value="ECO:0007669"/>
    <property type="project" value="UniProtKB-SubCell"/>
</dbReference>
<comment type="subunit">
    <text evidence="5">Binds ribosomal protein uS19.</text>
</comment>
<keyword evidence="1 5" id="KW-0963">Cytoplasm</keyword>
<accession>A0A0H2MTK1</accession>
<keyword evidence="9" id="KW-1185">Reference proteome</keyword>
<dbReference type="Gene3D" id="2.30.30.240">
    <property type="entry name" value="PRC-barrel domain"/>
    <property type="match status" value="1"/>
</dbReference>
<dbReference type="HAMAP" id="MF_00014">
    <property type="entry name" value="Ribosome_mat_RimM"/>
    <property type="match status" value="1"/>
</dbReference>
<dbReference type="InterPro" id="IPR011033">
    <property type="entry name" value="PRC_barrel-like_sf"/>
</dbReference>